<reference evidence="15" key="1">
    <citation type="journal article" date="2023" name="Microbiol Resour">
        <title>Genome Sequences of Rhodoplanes serenus and Two Thermotolerant Strains, Rhodoplanes tepidamans and 'Rhodoplanes cryptolactis,' Further Refine the Genus.</title>
        <authorList>
            <person name="Rayyan A.A."/>
            <person name="Kyndt J.A."/>
        </authorList>
    </citation>
    <scope>NUCLEOTIDE SEQUENCE</scope>
    <source>
        <strain evidence="15">DSM 9987</strain>
    </source>
</reference>
<dbReference type="RefSeq" id="WP_272780854.1">
    <property type="nucleotide sequence ID" value="NZ_JAQQLI010000112.1"/>
</dbReference>
<evidence type="ECO:0000259" key="14">
    <source>
        <dbReference type="SMART" id="SM00481"/>
    </source>
</evidence>
<dbReference type="Proteomes" id="UP001165652">
    <property type="component" value="Unassembled WGS sequence"/>
</dbReference>
<evidence type="ECO:0000256" key="6">
    <source>
        <dbReference type="ARBA" id="ARBA00022679"/>
    </source>
</evidence>
<evidence type="ECO:0000256" key="7">
    <source>
        <dbReference type="ARBA" id="ARBA00022695"/>
    </source>
</evidence>
<dbReference type="NCBIfam" id="TIGR00594">
    <property type="entry name" value="polc"/>
    <property type="match status" value="1"/>
</dbReference>
<protein>
    <recommendedName>
        <fullName evidence="4">DNA polymerase III subunit alpha</fullName>
        <ecNumber evidence="3">2.7.7.7</ecNumber>
    </recommendedName>
</protein>
<comment type="catalytic activity">
    <reaction evidence="12">
        <text>DNA(n) + a 2'-deoxyribonucleoside 5'-triphosphate = DNA(n+1) + diphosphate</text>
        <dbReference type="Rhea" id="RHEA:22508"/>
        <dbReference type="Rhea" id="RHEA-COMP:17339"/>
        <dbReference type="Rhea" id="RHEA-COMP:17340"/>
        <dbReference type="ChEBI" id="CHEBI:33019"/>
        <dbReference type="ChEBI" id="CHEBI:61560"/>
        <dbReference type="ChEBI" id="CHEBI:173112"/>
        <dbReference type="EC" id="2.7.7.7"/>
    </reaction>
</comment>
<dbReference type="CDD" id="cd07433">
    <property type="entry name" value="PHP_PolIIIA_DnaE1"/>
    <property type="match status" value="1"/>
</dbReference>
<keyword evidence="16" id="KW-1185">Reference proteome</keyword>
<evidence type="ECO:0000256" key="3">
    <source>
        <dbReference type="ARBA" id="ARBA00012417"/>
    </source>
</evidence>
<dbReference type="NCBIfam" id="NF004226">
    <property type="entry name" value="PRK05673.1"/>
    <property type="match status" value="1"/>
</dbReference>
<evidence type="ECO:0000256" key="10">
    <source>
        <dbReference type="ARBA" id="ARBA00025611"/>
    </source>
</evidence>
<keyword evidence="8" id="KW-0235">DNA replication</keyword>
<feature type="compositionally biased region" description="Gly residues" evidence="13">
    <location>
        <begin position="1130"/>
        <end position="1146"/>
    </location>
</feature>
<evidence type="ECO:0000256" key="12">
    <source>
        <dbReference type="ARBA" id="ARBA00049244"/>
    </source>
</evidence>
<comment type="caution">
    <text evidence="15">The sequence shown here is derived from an EMBL/GenBank/DDBJ whole genome shotgun (WGS) entry which is preliminary data.</text>
</comment>
<dbReference type="InterPro" id="IPR029460">
    <property type="entry name" value="DNAPol_HHH"/>
</dbReference>
<dbReference type="InterPro" id="IPR041931">
    <property type="entry name" value="DNA_pol3_alpha_thumb_dom"/>
</dbReference>
<keyword evidence="5" id="KW-0963">Cytoplasm</keyword>
<evidence type="ECO:0000256" key="1">
    <source>
        <dbReference type="ARBA" id="ARBA00004496"/>
    </source>
</evidence>
<evidence type="ECO:0000313" key="15">
    <source>
        <dbReference type="EMBL" id="MDC7790032.1"/>
    </source>
</evidence>
<keyword evidence="9" id="KW-0239">DNA-directed DNA polymerase</keyword>
<evidence type="ECO:0000256" key="5">
    <source>
        <dbReference type="ARBA" id="ARBA00022490"/>
    </source>
</evidence>
<keyword evidence="7 15" id="KW-0548">Nucleotidyltransferase</keyword>
<dbReference type="InterPro" id="IPR004805">
    <property type="entry name" value="DnaE2/DnaE/PolC"/>
</dbReference>
<dbReference type="InterPro" id="IPR011708">
    <property type="entry name" value="DNA_pol3_alpha_NTPase_dom"/>
</dbReference>
<evidence type="ECO:0000256" key="2">
    <source>
        <dbReference type="ARBA" id="ARBA00009496"/>
    </source>
</evidence>
<evidence type="ECO:0000256" key="4">
    <source>
        <dbReference type="ARBA" id="ARBA00019114"/>
    </source>
</evidence>
<feature type="compositionally biased region" description="Gly residues" evidence="13">
    <location>
        <begin position="1103"/>
        <end position="1122"/>
    </location>
</feature>
<dbReference type="PANTHER" id="PTHR32294:SF0">
    <property type="entry name" value="DNA POLYMERASE III SUBUNIT ALPHA"/>
    <property type="match status" value="1"/>
</dbReference>
<dbReference type="Pfam" id="PF07733">
    <property type="entry name" value="DNA_pol3_alpha"/>
    <property type="match status" value="1"/>
</dbReference>
<dbReference type="InterPro" id="IPR004013">
    <property type="entry name" value="PHP_dom"/>
</dbReference>
<feature type="region of interest" description="Disordered" evidence="13">
    <location>
        <begin position="1099"/>
        <end position="1198"/>
    </location>
</feature>
<feature type="compositionally biased region" description="Low complexity" evidence="13">
    <location>
        <begin position="1147"/>
        <end position="1180"/>
    </location>
</feature>
<reference evidence="15" key="2">
    <citation type="submission" date="2023-02" db="EMBL/GenBank/DDBJ databases">
        <authorList>
            <person name="Rayyan A."/>
            <person name="Meyer T."/>
            <person name="Kyndt J.A."/>
        </authorList>
    </citation>
    <scope>NUCLEOTIDE SEQUENCE</scope>
    <source>
        <strain evidence="15">DSM 9987</strain>
    </source>
</reference>
<dbReference type="SMART" id="SM00481">
    <property type="entry name" value="POLIIIAc"/>
    <property type="match status" value="1"/>
</dbReference>
<dbReference type="PANTHER" id="PTHR32294">
    <property type="entry name" value="DNA POLYMERASE III SUBUNIT ALPHA"/>
    <property type="match status" value="1"/>
</dbReference>
<comment type="function">
    <text evidence="10">DNA polymerase III is a complex, multichain enzyme responsible for most of the replicative synthesis in bacteria. This DNA polymerase also exhibits 3' to 5' exonuclease activity. The alpha chain is the DNA polymerase.</text>
</comment>
<comment type="similarity">
    <text evidence="2">Belongs to the DNA polymerase type-C family. DnaE subfamily.</text>
</comment>
<dbReference type="Gene3D" id="1.10.150.870">
    <property type="match status" value="1"/>
</dbReference>
<name>A0ABT5JK90_RHOTP</name>
<evidence type="ECO:0000256" key="11">
    <source>
        <dbReference type="ARBA" id="ARBA00026073"/>
    </source>
</evidence>
<dbReference type="SUPFAM" id="SSF160975">
    <property type="entry name" value="AF1531-like"/>
    <property type="match status" value="1"/>
</dbReference>
<evidence type="ECO:0000256" key="13">
    <source>
        <dbReference type="SAM" id="MobiDB-lite"/>
    </source>
</evidence>
<organism evidence="15 16">
    <name type="scientific">Rhodoplanes tepidamans</name>
    <name type="common">Rhodoplanes cryptolactis</name>
    <dbReference type="NCBI Taxonomy" id="200616"/>
    <lineage>
        <taxon>Bacteria</taxon>
        <taxon>Pseudomonadati</taxon>
        <taxon>Pseudomonadota</taxon>
        <taxon>Alphaproteobacteria</taxon>
        <taxon>Hyphomicrobiales</taxon>
        <taxon>Nitrobacteraceae</taxon>
        <taxon>Rhodoplanes</taxon>
    </lineage>
</organism>
<evidence type="ECO:0000313" key="16">
    <source>
        <dbReference type="Proteomes" id="UP001165652"/>
    </source>
</evidence>
<accession>A0ABT5JK90</accession>
<gene>
    <name evidence="15" type="primary">dnaE</name>
    <name evidence="15" type="ORF">PQJ73_30500</name>
</gene>
<proteinExistence type="inferred from homology"/>
<comment type="subcellular location">
    <subcellularLocation>
        <location evidence="1">Cytoplasm</location>
    </subcellularLocation>
</comment>
<keyword evidence="6 15" id="KW-0808">Transferase</keyword>
<evidence type="ECO:0000256" key="9">
    <source>
        <dbReference type="ARBA" id="ARBA00022932"/>
    </source>
</evidence>
<dbReference type="Gene3D" id="1.10.10.1600">
    <property type="entry name" value="Bacterial DNA polymerase III alpha subunit, thumb domain"/>
    <property type="match status" value="1"/>
</dbReference>
<dbReference type="SUPFAM" id="SSF89550">
    <property type="entry name" value="PHP domain-like"/>
    <property type="match status" value="1"/>
</dbReference>
<comment type="subunit">
    <text evidence="11">DNA polymerase III contains a core (composed of alpha, epsilon and theta chains) that associates with a tau subunit. This core dimerizes to form the POLIII' complex. PolIII' associates with the gamma complex (composed of gamma, delta, delta', psi and chi chains) and with the beta chain to form the complete DNA polymerase III complex.</text>
</comment>
<dbReference type="InterPro" id="IPR003141">
    <property type="entry name" value="Pol/His_phosphatase_N"/>
</dbReference>
<dbReference type="Gene3D" id="3.20.20.140">
    <property type="entry name" value="Metal-dependent hydrolases"/>
    <property type="match status" value="1"/>
</dbReference>
<dbReference type="Pfam" id="PF17657">
    <property type="entry name" value="DNA_pol3_finger"/>
    <property type="match status" value="1"/>
</dbReference>
<dbReference type="EC" id="2.7.7.7" evidence="3"/>
<feature type="non-terminal residue" evidence="15">
    <location>
        <position position="1243"/>
    </location>
</feature>
<sequence length="1243" mass="133827">MAKDPGFVHLHVHSAFSLLEGALPIARLAALAKADRQPALALTDTDNLFGGLEFSEKLSGYGIQPIAGISLAVDFGDQEQPGGAGAGRGGPHGRALPRLVLLAAREAGYGNLIKLNSRAFLETPSTEAPHIALDWLDGHSDGLICLTGGPDGPLDKAIAAGQGPQAAARLAALEKLFGDRLYVELQRHGTAVERLVEPALVDLAYARGLPLVATNQPFFATAEDYEAHDALLAIAEGRLLAEEDRRHLTPEHRFKTRAEMATLFADLPEALAATVEIAQRCAYRPRTRKPILPHYGTETGESLDEEATVRARAAEGLEARLKAHGVAPGHTEEEYRERLAFELGVIARMGFPGYFLIVSDFIQWAKRHGIPVGPGRGSGAGSVVAWALTITDLDPIRFGLLFERFLNPERVSMPDFDIDFCQDRRGEVIDYVQKRYGRDHVAQIITFGTLQARGVLRDVGRVLEMPYGQVDKLCKLVPQNPAKPVTLKEAIEGEPKLQAARDTEPVVARAFAIAQKLEGLNRHASTHAAGIVIGDRDLSALVPLYRDPKSDMPVTQFNMKWVEQAGLVKFDFLGLKTLTTLDTAVKLLARRGIRIDLAHIPLDDKKTYDMLTRGETVGVFQVESQGMRRALVDMRPDRLEDLVALVALYRPGPMANIPTYCARKHGHERPDYIHPKLEPILRETFGVIIYQEQVMQIAQVLAGYSLGEADLLRRAMGKKIRSEMEKQSALFVKGATERGVDKAQAETIFELLAKFADYGFNKSHAAAYALVSYQTAYLKANYPVEFLAASMTLDMGNTDKLSDFRSEAERLGIKVAPPSVNRSGVDFDVDGNTIFYALAAIKGIGRQAVEAIVAGRDGRPFRDLADFARRIDPRQVNKRVLESLAAAGAFDCIEPDRARAFAAVESVLATAQRTHEAAAIGQNDFFGGASAPEPLRIPPYEHWLPAEKLQREYDAVGFFLTGHPLDDYAHLLKRLRLQSWAEFCRSVKAGATAGRLGATVVSRTERRTKTGNKMGIIGLSDPSGHYEAILFTEALAQYRDLLEPGKAVLLFIAANAEGEEVRARIQTVEPLDEAAAKLQGGLRIFLRDEAPLEAVAKRLEPSGGQGRGAGGFSGNGGGGYGTRGNYQPGAGTGRPGGPGSPSGPGSAGAAQTSPFPGESRGPGAPPSGASGPPGAAPSRGGRPGGAPPAPPAARDTRADGDVSIVLLLPEAEIEVKLKGRYKVSPQIAGAIKAVPGVVEVQAV</sequence>
<dbReference type="InterPro" id="IPR040982">
    <property type="entry name" value="DNA_pol3_finger"/>
</dbReference>
<dbReference type="EMBL" id="JAQQLI010000112">
    <property type="protein sequence ID" value="MDC7790032.1"/>
    <property type="molecule type" value="Genomic_DNA"/>
</dbReference>
<dbReference type="InterPro" id="IPR049821">
    <property type="entry name" value="PolIIIA_DnaE1_PHP"/>
</dbReference>
<feature type="domain" description="Polymerase/histidinol phosphatase N-terminal" evidence="14">
    <location>
        <begin position="8"/>
        <end position="75"/>
    </location>
</feature>
<dbReference type="InterPro" id="IPR016195">
    <property type="entry name" value="Pol/histidinol_Pase-like"/>
</dbReference>
<evidence type="ECO:0000256" key="8">
    <source>
        <dbReference type="ARBA" id="ARBA00022705"/>
    </source>
</evidence>
<dbReference type="CDD" id="cd04485">
    <property type="entry name" value="DnaE_OBF"/>
    <property type="match status" value="1"/>
</dbReference>
<dbReference type="Pfam" id="PF14579">
    <property type="entry name" value="HHH_6"/>
    <property type="match status" value="1"/>
</dbReference>
<dbReference type="Pfam" id="PF02811">
    <property type="entry name" value="PHP"/>
    <property type="match status" value="1"/>
</dbReference>
<dbReference type="GO" id="GO:0003887">
    <property type="term" value="F:DNA-directed DNA polymerase activity"/>
    <property type="evidence" value="ECO:0007669"/>
    <property type="project" value="UniProtKB-EC"/>
</dbReference>